<dbReference type="OrthoDB" id="9780299at2"/>
<dbReference type="GO" id="GO:0016987">
    <property type="term" value="F:sigma factor activity"/>
    <property type="evidence" value="ECO:0007669"/>
    <property type="project" value="InterPro"/>
</dbReference>
<organism evidence="4 5">
    <name type="scientific">Denitrobaculum tricleocarpae</name>
    <dbReference type="NCBI Taxonomy" id="2591009"/>
    <lineage>
        <taxon>Bacteria</taxon>
        <taxon>Pseudomonadati</taxon>
        <taxon>Pseudomonadota</taxon>
        <taxon>Alphaproteobacteria</taxon>
        <taxon>Rhodospirillales</taxon>
        <taxon>Rhodospirillaceae</taxon>
        <taxon>Denitrobaculum</taxon>
    </lineage>
</organism>
<feature type="domain" description="DUF6596" evidence="3">
    <location>
        <begin position="185"/>
        <end position="285"/>
    </location>
</feature>
<dbReference type="InterPro" id="IPR036388">
    <property type="entry name" value="WH-like_DNA-bd_sf"/>
</dbReference>
<protein>
    <submittedName>
        <fullName evidence="4">RNA polymerase sigma factor</fullName>
    </submittedName>
</protein>
<feature type="domain" description="RNA polymerase sigma factor 70 region 4 type 2" evidence="2">
    <location>
        <begin position="116"/>
        <end position="167"/>
    </location>
</feature>
<dbReference type="InterPro" id="IPR046531">
    <property type="entry name" value="DUF6596"/>
</dbReference>
<dbReference type="Proteomes" id="UP000315252">
    <property type="component" value="Unassembled WGS sequence"/>
</dbReference>
<dbReference type="Pfam" id="PF20239">
    <property type="entry name" value="DUF6596"/>
    <property type="match status" value="1"/>
</dbReference>
<dbReference type="Pfam" id="PF04542">
    <property type="entry name" value="Sigma70_r2"/>
    <property type="match status" value="1"/>
</dbReference>
<dbReference type="InterPro" id="IPR013325">
    <property type="entry name" value="RNA_pol_sigma_r2"/>
</dbReference>
<dbReference type="GO" id="GO:0006352">
    <property type="term" value="P:DNA-templated transcription initiation"/>
    <property type="evidence" value="ECO:0007669"/>
    <property type="project" value="InterPro"/>
</dbReference>
<reference evidence="4 5" key="1">
    <citation type="submission" date="2019-06" db="EMBL/GenBank/DDBJ databases">
        <title>Whole genome sequence for Rhodospirillaceae sp. R148.</title>
        <authorList>
            <person name="Wang G."/>
        </authorList>
    </citation>
    <scope>NUCLEOTIDE SEQUENCE [LARGE SCALE GENOMIC DNA]</scope>
    <source>
        <strain evidence="4 5">R148</strain>
    </source>
</reference>
<dbReference type="InterPro" id="IPR013249">
    <property type="entry name" value="RNA_pol_sigma70_r4_t2"/>
</dbReference>
<evidence type="ECO:0000259" key="1">
    <source>
        <dbReference type="Pfam" id="PF04542"/>
    </source>
</evidence>
<dbReference type="AlphaFoldDB" id="A0A545TF87"/>
<dbReference type="Pfam" id="PF08281">
    <property type="entry name" value="Sigma70_r4_2"/>
    <property type="match status" value="1"/>
</dbReference>
<dbReference type="Gene3D" id="1.10.10.10">
    <property type="entry name" value="Winged helix-like DNA-binding domain superfamily/Winged helix DNA-binding domain"/>
    <property type="match status" value="1"/>
</dbReference>
<dbReference type="SUPFAM" id="SSF88659">
    <property type="entry name" value="Sigma3 and sigma4 domains of RNA polymerase sigma factors"/>
    <property type="match status" value="1"/>
</dbReference>
<evidence type="ECO:0000313" key="5">
    <source>
        <dbReference type="Proteomes" id="UP000315252"/>
    </source>
</evidence>
<evidence type="ECO:0000259" key="2">
    <source>
        <dbReference type="Pfam" id="PF08281"/>
    </source>
</evidence>
<accession>A0A545TF87</accession>
<proteinExistence type="predicted"/>
<dbReference type="Gene3D" id="1.10.1740.10">
    <property type="match status" value="1"/>
</dbReference>
<dbReference type="SUPFAM" id="SSF88946">
    <property type="entry name" value="Sigma2 domain of RNA polymerase sigma factors"/>
    <property type="match status" value="1"/>
</dbReference>
<sequence>MDSVAAIVRSDSKRALATLIRILGDIELAEDSLQEAVAQALEHWPRAGRPDNPLAWLITTARNKAIDRQRRRVLERRYSESQQDLHELPSAGLHAEEGMEEAVLGLHIQDDLLRLIFTCCHPALARPVQTALTLKTIAGLSVAEIASGFLVPVKTMEQRLIRAKRKIAEARIPYEVPRPADLPERLGAVLSVVYLIFNEGYASSGAGDLIRVDLCKEAIRLARMLVRLFRGEPEVSGLLALLLLQHSRHRARTDAQGQFVTLDQQDRGLWDSGMIAEGRSLVEKALHQKKPGPYQIQAAIAALHCAARDAEKTDWPQIAELYAALEHRQPSPVVTLNRAAAVSKARGPEAGLALLATIEDLPDMQRYHYFHSVLGALLAECGRASEAIAAFQQALLLTRNPSERAYLQSKVTALLGQDKAG</sequence>
<comment type="caution">
    <text evidence="4">The sequence shown here is derived from an EMBL/GenBank/DDBJ whole genome shotgun (WGS) entry which is preliminary data.</text>
</comment>
<dbReference type="InterPro" id="IPR007627">
    <property type="entry name" value="RNA_pol_sigma70_r2"/>
</dbReference>
<dbReference type="PANTHER" id="PTHR47756">
    <property type="entry name" value="BLL6612 PROTEIN-RELATED"/>
    <property type="match status" value="1"/>
</dbReference>
<dbReference type="PANTHER" id="PTHR47756:SF1">
    <property type="entry name" value="BLL0085 PROTEIN"/>
    <property type="match status" value="1"/>
</dbReference>
<dbReference type="InterPro" id="IPR013324">
    <property type="entry name" value="RNA_pol_sigma_r3/r4-like"/>
</dbReference>
<evidence type="ECO:0000313" key="4">
    <source>
        <dbReference type="EMBL" id="TQV75893.1"/>
    </source>
</evidence>
<dbReference type="RefSeq" id="WP_142898880.1">
    <property type="nucleotide sequence ID" value="NZ_ML660060.1"/>
</dbReference>
<name>A0A545TF87_9PROT</name>
<keyword evidence="5" id="KW-1185">Reference proteome</keyword>
<feature type="domain" description="RNA polymerase sigma-70 region 2" evidence="1">
    <location>
        <begin position="9"/>
        <end position="72"/>
    </location>
</feature>
<dbReference type="EMBL" id="VHSH01000009">
    <property type="protein sequence ID" value="TQV75893.1"/>
    <property type="molecule type" value="Genomic_DNA"/>
</dbReference>
<evidence type="ECO:0000259" key="3">
    <source>
        <dbReference type="Pfam" id="PF20239"/>
    </source>
</evidence>
<gene>
    <name evidence="4" type="ORF">FKG95_23600</name>
</gene>
<dbReference type="GO" id="GO:0003677">
    <property type="term" value="F:DNA binding"/>
    <property type="evidence" value="ECO:0007669"/>
    <property type="project" value="InterPro"/>
</dbReference>